<feature type="domain" description="Ketosynthase family 3 (KS3)" evidence="4">
    <location>
        <begin position="1"/>
        <end position="411"/>
    </location>
</feature>
<keyword evidence="3" id="KW-0812">Transmembrane</keyword>
<dbReference type="STRING" id="151549.A0A4C1W5L3"/>
<comment type="caution">
    <text evidence="5">The sequence shown here is derived from an EMBL/GenBank/DDBJ whole genome shotgun (WGS) entry which is preliminary data.</text>
</comment>
<comment type="similarity">
    <text evidence="2">Belongs to the thiolase-like superfamily. Beta-ketoacyl-ACP synthases family.</text>
</comment>
<sequence length="411" mass="45735">MEGVPYLIYGKITLSLPTSFLLLILVPIVFSDFDRGRALNPNPDPTLGSGRSPVPNVYSGTNGVGNKLLSFIFGTAEQITMRLSREGRKAHWTTFRRARDREAFIIIVGLPRNFRLTTEFVPFLRPGVIRGRSSADNADSAGDGRESLLFPVSTYDFREVIVSHFTFASFADRTLSLTRIKTSRGIRESRMNCTHCSVLQYQKTLYVGSATPRCSRALLANRISYWLGVTGPSYTVDSACSSSLYALEHAFRAIRDGQCDAAIVGGTNLCLHPYVSLQFSRLGVLSADGRCKSFDNSANGYARSEAIVACFLQKAKDSRRVYAQILHAKTNCDGYKEQGITYPAGQIQKLLLNEFYEECQIVPSTLEFVEAHGTDRFQEQQEPSYAKVVLTHIRRRIETETATTDGRAQSL</sequence>
<dbReference type="CDD" id="cd00833">
    <property type="entry name" value="PKS"/>
    <property type="match status" value="1"/>
</dbReference>
<evidence type="ECO:0000256" key="2">
    <source>
        <dbReference type="RuleBase" id="RU003694"/>
    </source>
</evidence>
<dbReference type="Proteomes" id="UP000299102">
    <property type="component" value="Unassembled WGS sequence"/>
</dbReference>
<dbReference type="InterPro" id="IPR050091">
    <property type="entry name" value="PKS_NRPS_Biosynth_Enz"/>
</dbReference>
<reference evidence="5 6" key="1">
    <citation type="journal article" date="2019" name="Commun. Biol.">
        <title>The bagworm genome reveals a unique fibroin gene that provides high tensile strength.</title>
        <authorList>
            <person name="Kono N."/>
            <person name="Nakamura H."/>
            <person name="Ohtoshi R."/>
            <person name="Tomita M."/>
            <person name="Numata K."/>
            <person name="Arakawa K."/>
        </authorList>
    </citation>
    <scope>NUCLEOTIDE SEQUENCE [LARGE SCALE GENOMIC DNA]</scope>
</reference>
<dbReference type="Gene3D" id="3.40.47.10">
    <property type="match status" value="1"/>
</dbReference>
<dbReference type="PANTHER" id="PTHR43775:SF23">
    <property type="entry name" value="FATTY ACID SYNTHASE 3"/>
    <property type="match status" value="1"/>
</dbReference>
<accession>A0A4C1W5L3</accession>
<dbReference type="GO" id="GO:0004315">
    <property type="term" value="F:3-oxoacyl-[acyl-carrier-protein] synthase activity"/>
    <property type="evidence" value="ECO:0007669"/>
    <property type="project" value="InterPro"/>
</dbReference>
<dbReference type="OrthoDB" id="329835at2759"/>
<proteinExistence type="inferred from homology"/>
<keyword evidence="1 2" id="KW-0808">Transferase</keyword>
<dbReference type="GO" id="GO:0006633">
    <property type="term" value="P:fatty acid biosynthetic process"/>
    <property type="evidence" value="ECO:0007669"/>
    <property type="project" value="InterPro"/>
</dbReference>
<dbReference type="EMBL" id="BGZK01000472">
    <property type="protein sequence ID" value="GBP45812.1"/>
    <property type="molecule type" value="Genomic_DNA"/>
</dbReference>
<name>A0A4C1W5L3_EUMVA</name>
<dbReference type="PROSITE" id="PS52004">
    <property type="entry name" value="KS3_2"/>
    <property type="match status" value="1"/>
</dbReference>
<keyword evidence="3" id="KW-0472">Membrane</keyword>
<evidence type="ECO:0000256" key="1">
    <source>
        <dbReference type="ARBA" id="ARBA00022679"/>
    </source>
</evidence>
<organism evidence="5 6">
    <name type="scientific">Eumeta variegata</name>
    <name type="common">Bagworm moth</name>
    <name type="synonym">Eumeta japonica</name>
    <dbReference type="NCBI Taxonomy" id="151549"/>
    <lineage>
        <taxon>Eukaryota</taxon>
        <taxon>Metazoa</taxon>
        <taxon>Ecdysozoa</taxon>
        <taxon>Arthropoda</taxon>
        <taxon>Hexapoda</taxon>
        <taxon>Insecta</taxon>
        <taxon>Pterygota</taxon>
        <taxon>Neoptera</taxon>
        <taxon>Endopterygota</taxon>
        <taxon>Lepidoptera</taxon>
        <taxon>Glossata</taxon>
        <taxon>Ditrysia</taxon>
        <taxon>Tineoidea</taxon>
        <taxon>Psychidae</taxon>
        <taxon>Oiketicinae</taxon>
        <taxon>Eumeta</taxon>
    </lineage>
</organism>
<dbReference type="InterPro" id="IPR014030">
    <property type="entry name" value="Ketoacyl_synth_N"/>
</dbReference>
<dbReference type="GO" id="GO:0004312">
    <property type="term" value="F:fatty acid synthase activity"/>
    <property type="evidence" value="ECO:0007669"/>
    <property type="project" value="TreeGrafter"/>
</dbReference>
<dbReference type="InterPro" id="IPR014031">
    <property type="entry name" value="Ketoacyl_synth_C"/>
</dbReference>
<dbReference type="PANTHER" id="PTHR43775">
    <property type="entry name" value="FATTY ACID SYNTHASE"/>
    <property type="match status" value="1"/>
</dbReference>
<dbReference type="InterPro" id="IPR018201">
    <property type="entry name" value="Ketoacyl_synth_AS"/>
</dbReference>
<dbReference type="SMART" id="SM00825">
    <property type="entry name" value="PKS_KS"/>
    <property type="match status" value="1"/>
</dbReference>
<evidence type="ECO:0000256" key="3">
    <source>
        <dbReference type="SAM" id="Phobius"/>
    </source>
</evidence>
<dbReference type="AlphaFoldDB" id="A0A4C1W5L3"/>
<evidence type="ECO:0000313" key="5">
    <source>
        <dbReference type="EMBL" id="GBP45812.1"/>
    </source>
</evidence>
<dbReference type="Pfam" id="PF02801">
    <property type="entry name" value="Ketoacyl-synt_C"/>
    <property type="match status" value="1"/>
</dbReference>
<dbReference type="Pfam" id="PF00109">
    <property type="entry name" value="ketoacyl-synt"/>
    <property type="match status" value="1"/>
</dbReference>
<keyword evidence="3" id="KW-1133">Transmembrane helix</keyword>
<evidence type="ECO:0000259" key="4">
    <source>
        <dbReference type="PROSITE" id="PS52004"/>
    </source>
</evidence>
<feature type="transmembrane region" description="Helical" evidence="3">
    <location>
        <begin position="6"/>
        <end position="30"/>
    </location>
</feature>
<dbReference type="InterPro" id="IPR016039">
    <property type="entry name" value="Thiolase-like"/>
</dbReference>
<dbReference type="InterPro" id="IPR020841">
    <property type="entry name" value="PKS_Beta-ketoAc_synthase_dom"/>
</dbReference>
<dbReference type="SUPFAM" id="SSF53901">
    <property type="entry name" value="Thiolase-like"/>
    <property type="match status" value="1"/>
</dbReference>
<evidence type="ECO:0000313" key="6">
    <source>
        <dbReference type="Proteomes" id="UP000299102"/>
    </source>
</evidence>
<gene>
    <name evidence="5" type="primary">FASN</name>
    <name evidence="5" type="ORF">EVAR_27519_1</name>
</gene>
<dbReference type="PROSITE" id="PS00606">
    <property type="entry name" value="KS3_1"/>
    <property type="match status" value="1"/>
</dbReference>
<protein>
    <submittedName>
        <fullName evidence="5">Fatty acid synthase</fullName>
    </submittedName>
</protein>
<keyword evidence="6" id="KW-1185">Reference proteome</keyword>